<feature type="transmembrane region" description="Helical" evidence="6">
    <location>
        <begin position="479"/>
        <end position="499"/>
    </location>
</feature>
<keyword evidence="5 6" id="KW-0472">Membrane</keyword>
<dbReference type="Proteomes" id="UP001060919">
    <property type="component" value="Chromosome"/>
</dbReference>
<evidence type="ECO:0000313" key="7">
    <source>
        <dbReference type="EMBL" id="BDS13307.1"/>
    </source>
</evidence>
<organism evidence="7 8">
    <name type="scientific">Aureispira anguillae</name>
    <dbReference type="NCBI Taxonomy" id="2864201"/>
    <lineage>
        <taxon>Bacteria</taxon>
        <taxon>Pseudomonadati</taxon>
        <taxon>Bacteroidota</taxon>
        <taxon>Saprospiria</taxon>
        <taxon>Saprospirales</taxon>
        <taxon>Saprospiraceae</taxon>
        <taxon>Aureispira</taxon>
    </lineage>
</organism>
<evidence type="ECO:0000313" key="8">
    <source>
        <dbReference type="Proteomes" id="UP001060919"/>
    </source>
</evidence>
<gene>
    <name evidence="7" type="ORF">AsAng_0040420</name>
</gene>
<sequence length="514" mass="57949">MSLLKKLAGETALYGLSSILGRLLTFVFLTPFLTNVFNENRAQMGIHTDIYAWAAFGMIIFTYRMETAFFRFGSKREDRATAYKTATSLVGTTTAIFVLLLIALSQPLANQLGYPEKAHYIVWFAFILGLDALVAIPFAMLRLEGKALKFAIVKLTNLFVHLGFVLFFLYLLPNYWPQYFDPQMGIGYVFIANLLASAVTFLLLLPTYWYKIQPHGEKVLDQTNARVRFDPQMLRAMLIYAMPLVLAGFAGIINEVLDRTLLKIFLEGDSDTVLQQLGVYGSCYKIAIFMNLFTQAFNYAAEPFFFRNAAKDYARPLYANIAFLFTLIGSIGFLGIMLFMDIVQFFVASNYREGLLIVPVLLLANLCLGLYYNLAIWFKLSDKTHYGAIIAVIGAGVTIIGNIILIPLMSKMGYPGYLGSAWATLLCYGIMVGLAYLWGQKHYPIPYPIARILLYITIVVLIYLGYDFFIQPYLIPNSLLSYLTSSLLMLAYLGVIILLDGRRIKQIIQQAPTK</sequence>
<feature type="transmembrane region" description="Helical" evidence="6">
    <location>
        <begin position="12"/>
        <end position="33"/>
    </location>
</feature>
<dbReference type="InterPro" id="IPR050833">
    <property type="entry name" value="Poly_Biosynth_Transport"/>
</dbReference>
<feature type="transmembrane region" description="Helical" evidence="6">
    <location>
        <begin position="321"/>
        <end position="348"/>
    </location>
</feature>
<dbReference type="PANTHER" id="PTHR30250">
    <property type="entry name" value="PST FAMILY PREDICTED COLANIC ACID TRANSPORTER"/>
    <property type="match status" value="1"/>
</dbReference>
<accession>A0A915YHJ7</accession>
<feature type="transmembrane region" description="Helical" evidence="6">
    <location>
        <begin position="452"/>
        <end position="473"/>
    </location>
</feature>
<evidence type="ECO:0000256" key="3">
    <source>
        <dbReference type="ARBA" id="ARBA00022692"/>
    </source>
</evidence>
<feature type="transmembrane region" description="Helical" evidence="6">
    <location>
        <begin position="421"/>
        <end position="440"/>
    </location>
</feature>
<evidence type="ECO:0000256" key="4">
    <source>
        <dbReference type="ARBA" id="ARBA00022989"/>
    </source>
</evidence>
<dbReference type="EMBL" id="AP026867">
    <property type="protein sequence ID" value="BDS13307.1"/>
    <property type="molecule type" value="Genomic_DNA"/>
</dbReference>
<feature type="transmembrane region" description="Helical" evidence="6">
    <location>
        <begin position="155"/>
        <end position="173"/>
    </location>
</feature>
<dbReference type="GO" id="GO:0005886">
    <property type="term" value="C:plasma membrane"/>
    <property type="evidence" value="ECO:0007669"/>
    <property type="project" value="UniProtKB-SubCell"/>
</dbReference>
<dbReference type="AlphaFoldDB" id="A0A915YHJ7"/>
<keyword evidence="8" id="KW-1185">Reference proteome</keyword>
<protein>
    <submittedName>
        <fullName evidence="7">Polysaccharide biosynthesis C-terminal domain-containing protein</fullName>
    </submittedName>
</protein>
<evidence type="ECO:0000256" key="6">
    <source>
        <dbReference type="SAM" id="Phobius"/>
    </source>
</evidence>
<feature type="transmembrane region" description="Helical" evidence="6">
    <location>
        <begin position="185"/>
        <end position="205"/>
    </location>
</feature>
<feature type="transmembrane region" description="Helical" evidence="6">
    <location>
        <begin position="386"/>
        <end position="409"/>
    </location>
</feature>
<dbReference type="PANTHER" id="PTHR30250:SF11">
    <property type="entry name" value="O-ANTIGEN TRANSPORTER-RELATED"/>
    <property type="match status" value="1"/>
</dbReference>
<dbReference type="KEGG" id="aup:AsAng_0040420"/>
<feature type="transmembrane region" description="Helical" evidence="6">
    <location>
        <begin position="45"/>
        <end position="65"/>
    </location>
</feature>
<keyword evidence="4 6" id="KW-1133">Transmembrane helix</keyword>
<feature type="transmembrane region" description="Helical" evidence="6">
    <location>
        <begin position="86"/>
        <end position="108"/>
    </location>
</feature>
<feature type="transmembrane region" description="Helical" evidence="6">
    <location>
        <begin position="236"/>
        <end position="257"/>
    </location>
</feature>
<evidence type="ECO:0000256" key="5">
    <source>
        <dbReference type="ARBA" id="ARBA00023136"/>
    </source>
</evidence>
<feature type="transmembrane region" description="Helical" evidence="6">
    <location>
        <begin position="277"/>
        <end position="300"/>
    </location>
</feature>
<evidence type="ECO:0000256" key="1">
    <source>
        <dbReference type="ARBA" id="ARBA00004651"/>
    </source>
</evidence>
<reference evidence="7" key="1">
    <citation type="submission" date="2022-09" db="EMBL/GenBank/DDBJ databases">
        <title>Aureispira anguillicida sp. nov., isolated from Leptocephalus of Japanese eel Anguilla japonica.</title>
        <authorList>
            <person name="Yuasa K."/>
            <person name="Mekata T."/>
            <person name="Ikunari K."/>
        </authorList>
    </citation>
    <scope>NUCLEOTIDE SEQUENCE</scope>
    <source>
        <strain evidence="7">EL160426</strain>
    </source>
</reference>
<feature type="transmembrane region" description="Helical" evidence="6">
    <location>
        <begin position="354"/>
        <end position="374"/>
    </location>
</feature>
<proteinExistence type="predicted"/>
<evidence type="ECO:0000256" key="2">
    <source>
        <dbReference type="ARBA" id="ARBA00022475"/>
    </source>
</evidence>
<keyword evidence="3 6" id="KW-0812">Transmembrane</keyword>
<keyword evidence="2" id="KW-1003">Cell membrane</keyword>
<feature type="transmembrane region" description="Helical" evidence="6">
    <location>
        <begin position="120"/>
        <end position="143"/>
    </location>
</feature>
<name>A0A915YHJ7_9BACT</name>
<comment type="subcellular location">
    <subcellularLocation>
        <location evidence="1">Cell membrane</location>
        <topology evidence="1">Multi-pass membrane protein</topology>
    </subcellularLocation>
</comment>
<dbReference type="RefSeq" id="WP_264788591.1">
    <property type="nucleotide sequence ID" value="NZ_AP026867.1"/>
</dbReference>